<accession>A0A167LZX5</accession>
<evidence type="ECO:0000313" key="1">
    <source>
        <dbReference type="EMBL" id="OAD71439.1"/>
    </source>
</evidence>
<organism evidence="1 2">
    <name type="scientific">Phycomyces blakesleeanus (strain ATCC 8743b / DSM 1359 / FGSC 10004 / NBRC 33097 / NRRL 1555)</name>
    <dbReference type="NCBI Taxonomy" id="763407"/>
    <lineage>
        <taxon>Eukaryota</taxon>
        <taxon>Fungi</taxon>
        <taxon>Fungi incertae sedis</taxon>
        <taxon>Mucoromycota</taxon>
        <taxon>Mucoromycotina</taxon>
        <taxon>Mucoromycetes</taxon>
        <taxon>Mucorales</taxon>
        <taxon>Phycomycetaceae</taxon>
        <taxon>Phycomyces</taxon>
    </lineage>
</organism>
<gene>
    <name evidence="1" type="ORF">PHYBLDRAFT_147936</name>
</gene>
<reference evidence="2" key="1">
    <citation type="submission" date="2015-06" db="EMBL/GenBank/DDBJ databases">
        <title>Expansion of signal transduction pathways in fungi by whole-genome duplication.</title>
        <authorList>
            <consortium name="DOE Joint Genome Institute"/>
            <person name="Corrochano L.M."/>
            <person name="Kuo A."/>
            <person name="Marcet-Houben M."/>
            <person name="Polaino S."/>
            <person name="Salamov A."/>
            <person name="Villalobos J.M."/>
            <person name="Alvarez M.I."/>
            <person name="Avalos J."/>
            <person name="Benito E.P."/>
            <person name="Benoit I."/>
            <person name="Burger G."/>
            <person name="Camino L.P."/>
            <person name="Canovas D."/>
            <person name="Cerda-Olmedo E."/>
            <person name="Cheng J.-F."/>
            <person name="Dominguez A."/>
            <person name="Elias M."/>
            <person name="Eslava A.P."/>
            <person name="Glaser F."/>
            <person name="Grimwood J."/>
            <person name="Gutierrez G."/>
            <person name="Heitman J."/>
            <person name="Henrissat B."/>
            <person name="Iturriaga E.A."/>
            <person name="Lang B.F."/>
            <person name="Lavin J.L."/>
            <person name="Lee S."/>
            <person name="Li W."/>
            <person name="Lindquist E."/>
            <person name="Lopez-Garcia S."/>
            <person name="Luque E.M."/>
            <person name="Marcos A.T."/>
            <person name="Martin J."/>
            <person name="McCluskey K."/>
            <person name="Medina H.R."/>
            <person name="Miralles-Duran A."/>
            <person name="Miyazaki A."/>
            <person name="Munoz-Torres E."/>
            <person name="Oguiza J.A."/>
            <person name="Ohm R."/>
            <person name="Olmedo M."/>
            <person name="Orejas M."/>
            <person name="Ortiz-Castellanos L."/>
            <person name="Pisabarro A.G."/>
            <person name="Rodriguez-Romero J."/>
            <person name="Ruiz-Herrera J."/>
            <person name="Ruiz-Vazquez R."/>
            <person name="Sanz C."/>
            <person name="Schackwitz W."/>
            <person name="Schmutz J."/>
            <person name="Shahriari M."/>
            <person name="Shelest E."/>
            <person name="Silva-Franco F."/>
            <person name="Soanes D."/>
            <person name="Syed K."/>
            <person name="Tagua V.G."/>
            <person name="Talbot N.J."/>
            <person name="Thon M."/>
            <person name="De vries R.P."/>
            <person name="Wiebenga A."/>
            <person name="Yadav J.S."/>
            <person name="Braun E.L."/>
            <person name="Baker S."/>
            <person name="Garre V."/>
            <person name="Horwitz B."/>
            <person name="Torres-Martinez S."/>
            <person name="Idnurm A."/>
            <person name="Herrera-Estrella A."/>
            <person name="Gabaldon T."/>
            <person name="Grigoriev I.V."/>
        </authorList>
    </citation>
    <scope>NUCLEOTIDE SEQUENCE [LARGE SCALE GENOMIC DNA]</scope>
    <source>
        <strain evidence="2">NRRL 1555(-)</strain>
    </source>
</reference>
<dbReference type="InParanoid" id="A0A167LZX5"/>
<dbReference type="GeneID" id="28992884"/>
<evidence type="ECO:0000313" key="2">
    <source>
        <dbReference type="Proteomes" id="UP000077315"/>
    </source>
</evidence>
<dbReference type="AlphaFoldDB" id="A0A167LZX5"/>
<proteinExistence type="predicted"/>
<dbReference type="EMBL" id="KV440986">
    <property type="protein sequence ID" value="OAD71439.1"/>
    <property type="molecule type" value="Genomic_DNA"/>
</dbReference>
<sequence length="165" mass="18752">MLPKNFIRWYRQRRMSPAERALMRSLSRKAGRSIEDCGITILDLKNYDGEYSTEVSDHVILSGSSTHEFQLNILLLLMLVGSYDNKNRGANVHQLIARIFSNVSNTTVLGDLNSGFPLSAYTILVNTPDAMHRYIDVTVIWRIFRKAKIDTVNLLQSIISCTKTT</sequence>
<name>A0A167LZX5_PHYB8</name>
<dbReference type="VEuPathDB" id="FungiDB:PHYBLDRAFT_147936"/>
<dbReference type="RefSeq" id="XP_018289479.1">
    <property type="nucleotide sequence ID" value="XM_018431978.1"/>
</dbReference>
<keyword evidence="2" id="KW-1185">Reference proteome</keyword>
<protein>
    <submittedName>
        <fullName evidence="1">Uncharacterized protein</fullName>
    </submittedName>
</protein>
<dbReference type="Proteomes" id="UP000077315">
    <property type="component" value="Unassembled WGS sequence"/>
</dbReference>